<dbReference type="PANTHER" id="PTHR11616:SF124">
    <property type="entry name" value="SODIUM- AND CHLORIDE-DEPENDENT GABA TRANSPORTER 3"/>
    <property type="match status" value="1"/>
</dbReference>
<evidence type="ECO:0000256" key="3">
    <source>
        <dbReference type="ARBA" id="ARBA00022692"/>
    </source>
</evidence>
<dbReference type="AlphaFoldDB" id="S4RY48"/>
<feature type="transmembrane region" description="Helical" evidence="7">
    <location>
        <begin position="142"/>
        <end position="160"/>
    </location>
</feature>
<feature type="binding site" evidence="6">
    <location>
        <position position="114"/>
    </location>
    <ligand>
        <name>Na(+)</name>
        <dbReference type="ChEBI" id="CHEBI:29101"/>
        <label>1</label>
    </ligand>
</feature>
<comment type="subcellular location">
    <subcellularLocation>
        <location evidence="1">Membrane</location>
        <topology evidence="1">Multi-pass membrane protein</topology>
    </subcellularLocation>
</comment>
<dbReference type="GeneTree" id="ENSGT00940000157569"/>
<accession>S4RY48</accession>
<dbReference type="InterPro" id="IPR000175">
    <property type="entry name" value="Na/ntran_symport"/>
</dbReference>
<dbReference type="STRING" id="7757.ENSPMAP00000010139"/>
<sequence length="199" mass="22069">QVWVDAGTQIFFSYAICLGCLTALGSYNHYNNNCYKDCVMLCCLNSGTSFVAGFAIFSILGFKLYEEPVPLAGLCHAGPGLAFIAYPKAVTMMPLSPLWAALFFLMLIFLGLDSQFVCVESLVTALTDMYPHIFRVGKRRELLLLVAAIVFYLMGLIMLTEGGMYVFQLFDYYAASGMCLLIVAFFESVCIGWIYGTCR</sequence>
<dbReference type="PRINTS" id="PR00176">
    <property type="entry name" value="NANEUSMPORT"/>
</dbReference>
<keyword evidence="6" id="KW-0915">Sodium</keyword>
<proteinExistence type="predicted"/>
<name>S4RY48_PETMA</name>
<dbReference type="Ensembl" id="ENSPMAT00000010184.1">
    <property type="protein sequence ID" value="ENSPMAP00000010139.1"/>
    <property type="gene ID" value="ENSPMAG00000009210.1"/>
</dbReference>
<keyword evidence="4 7" id="KW-1133">Transmembrane helix</keyword>
<reference evidence="8" key="2">
    <citation type="submission" date="2025-09" db="UniProtKB">
        <authorList>
            <consortium name="Ensembl"/>
        </authorList>
    </citation>
    <scope>IDENTIFICATION</scope>
</reference>
<feature type="binding site" evidence="6">
    <location>
        <position position="45"/>
    </location>
    <ligand>
        <name>Na(+)</name>
        <dbReference type="ChEBI" id="CHEBI:29101"/>
        <label>1</label>
    </ligand>
</feature>
<dbReference type="PROSITE" id="PS50267">
    <property type="entry name" value="NA_NEUROTRAN_SYMP_3"/>
    <property type="match status" value="1"/>
</dbReference>
<evidence type="ECO:0000256" key="5">
    <source>
        <dbReference type="ARBA" id="ARBA00023136"/>
    </source>
</evidence>
<feature type="transmembrane region" description="Helical" evidence="7">
    <location>
        <begin position="39"/>
        <end position="62"/>
    </location>
</feature>
<keyword evidence="5 7" id="KW-0472">Membrane</keyword>
<feature type="transmembrane region" description="Helical" evidence="7">
    <location>
        <begin position="6"/>
        <end position="27"/>
    </location>
</feature>
<feature type="binding site" evidence="6">
    <location>
        <position position="110"/>
    </location>
    <ligand>
        <name>Na(+)</name>
        <dbReference type="ChEBI" id="CHEBI:29101"/>
        <label>1</label>
    </ligand>
</feature>
<dbReference type="GO" id="GO:0042995">
    <property type="term" value="C:cell projection"/>
    <property type="evidence" value="ECO:0007669"/>
    <property type="project" value="TreeGrafter"/>
</dbReference>
<dbReference type="InterPro" id="IPR037272">
    <property type="entry name" value="SNS_sf"/>
</dbReference>
<dbReference type="HOGENOM" id="CLU_118862_0_0_1"/>
<organism evidence="8">
    <name type="scientific">Petromyzon marinus</name>
    <name type="common">Sea lamprey</name>
    <dbReference type="NCBI Taxonomy" id="7757"/>
    <lineage>
        <taxon>Eukaryota</taxon>
        <taxon>Metazoa</taxon>
        <taxon>Chordata</taxon>
        <taxon>Craniata</taxon>
        <taxon>Vertebrata</taxon>
        <taxon>Cyclostomata</taxon>
        <taxon>Hyperoartia</taxon>
        <taxon>Petromyzontiformes</taxon>
        <taxon>Petromyzontidae</taxon>
        <taxon>Petromyzon</taxon>
    </lineage>
</organism>
<keyword evidence="6" id="KW-0479">Metal-binding</keyword>
<feature type="transmembrane region" description="Helical" evidence="7">
    <location>
        <begin position="98"/>
        <end position="122"/>
    </location>
</feature>
<evidence type="ECO:0000256" key="4">
    <source>
        <dbReference type="ARBA" id="ARBA00022989"/>
    </source>
</evidence>
<keyword evidence="3 7" id="KW-0812">Transmembrane</keyword>
<dbReference type="PANTHER" id="PTHR11616">
    <property type="entry name" value="SODIUM/CHLORIDE DEPENDENT TRANSPORTER"/>
    <property type="match status" value="1"/>
</dbReference>
<protein>
    <submittedName>
        <fullName evidence="8">Solute carrier family 6 member 11b</fullName>
    </submittedName>
</protein>
<dbReference type="SUPFAM" id="SSF161070">
    <property type="entry name" value="SNF-like"/>
    <property type="match status" value="1"/>
</dbReference>
<evidence type="ECO:0000256" key="7">
    <source>
        <dbReference type="SAM" id="Phobius"/>
    </source>
</evidence>
<gene>
    <name evidence="8" type="primary">SLC6A11</name>
</gene>
<dbReference type="GO" id="GO:0005332">
    <property type="term" value="F:gamma-aminobutyric acid:sodium:chloride symporter activity"/>
    <property type="evidence" value="ECO:0007669"/>
    <property type="project" value="TreeGrafter"/>
</dbReference>
<evidence type="ECO:0000256" key="1">
    <source>
        <dbReference type="ARBA" id="ARBA00004141"/>
    </source>
</evidence>
<feature type="binding site" evidence="6">
    <location>
        <position position="13"/>
    </location>
    <ligand>
        <name>Na(+)</name>
        <dbReference type="ChEBI" id="CHEBI:29101"/>
        <label>1</label>
    </ligand>
</feature>
<keyword evidence="2" id="KW-0813">Transport</keyword>
<dbReference type="GO" id="GO:0046872">
    <property type="term" value="F:metal ion binding"/>
    <property type="evidence" value="ECO:0007669"/>
    <property type="project" value="UniProtKB-KW"/>
</dbReference>
<feature type="transmembrane region" description="Helical" evidence="7">
    <location>
        <begin position="172"/>
        <end position="195"/>
    </location>
</feature>
<dbReference type="GO" id="GO:0005886">
    <property type="term" value="C:plasma membrane"/>
    <property type="evidence" value="ECO:0007669"/>
    <property type="project" value="TreeGrafter"/>
</dbReference>
<evidence type="ECO:0000256" key="2">
    <source>
        <dbReference type="ARBA" id="ARBA00022448"/>
    </source>
</evidence>
<reference evidence="8" key="1">
    <citation type="submission" date="2025-08" db="UniProtKB">
        <authorList>
            <consortium name="Ensembl"/>
        </authorList>
    </citation>
    <scope>IDENTIFICATION</scope>
</reference>
<feature type="binding site" evidence="6">
    <location>
        <position position="113"/>
    </location>
    <ligand>
        <name>Na(+)</name>
        <dbReference type="ChEBI" id="CHEBI:29101"/>
        <label>1</label>
    </ligand>
</feature>
<evidence type="ECO:0000256" key="6">
    <source>
        <dbReference type="PIRSR" id="PIRSR600175-1"/>
    </source>
</evidence>
<evidence type="ECO:0000313" key="8">
    <source>
        <dbReference type="Ensembl" id="ENSPMAP00000010139.1"/>
    </source>
</evidence>
<dbReference type="OMA" id="CVTHEPV"/>
<dbReference type="Pfam" id="PF00209">
    <property type="entry name" value="SNF"/>
    <property type="match status" value="1"/>
</dbReference>